<dbReference type="PANTHER" id="PTHR33546:SF1">
    <property type="entry name" value="LARGE, MULTIFUNCTIONAL SECRETED PROTEIN"/>
    <property type="match status" value="1"/>
</dbReference>
<dbReference type="InterPro" id="IPR029010">
    <property type="entry name" value="ThuA-like"/>
</dbReference>
<dbReference type="Pfam" id="PF06283">
    <property type="entry name" value="ThuA"/>
    <property type="match status" value="1"/>
</dbReference>
<dbReference type="InterPro" id="IPR016024">
    <property type="entry name" value="ARM-type_fold"/>
</dbReference>
<dbReference type="EMBL" id="NIDE01000004">
    <property type="protein sequence ID" value="OWK43782.1"/>
    <property type="molecule type" value="Genomic_DNA"/>
</dbReference>
<reference evidence="8" key="1">
    <citation type="submission" date="2017-06" db="EMBL/GenBank/DDBJ databases">
        <title>Genome analysis of Fimbriiglobus ruber SP5, the first member of the order Planctomycetales with confirmed chitinolytic capability.</title>
        <authorList>
            <person name="Ravin N.V."/>
            <person name="Rakitin A.L."/>
            <person name="Ivanova A.A."/>
            <person name="Beletsky A.V."/>
            <person name="Kulichevskaya I.S."/>
            <person name="Mardanov A.V."/>
            <person name="Dedysh S.N."/>
        </authorList>
    </citation>
    <scope>NUCLEOTIDE SEQUENCE [LARGE SCALE GENOMIC DNA]</scope>
    <source>
        <strain evidence="8">SP5</strain>
    </source>
</reference>
<dbReference type="InterPro" id="IPR013428">
    <property type="entry name" value="Membrane-bound_put_N"/>
</dbReference>
<dbReference type="InterPro" id="IPR055557">
    <property type="entry name" value="DUF7133"/>
</dbReference>
<dbReference type="Gene3D" id="3.40.50.880">
    <property type="match status" value="1"/>
</dbReference>
<evidence type="ECO:0000256" key="1">
    <source>
        <dbReference type="ARBA" id="ARBA00022617"/>
    </source>
</evidence>
<dbReference type="InterPro" id="IPR036909">
    <property type="entry name" value="Cyt_c-like_dom_sf"/>
</dbReference>
<gene>
    <name evidence="7" type="ORF">FRUB_03381</name>
</gene>
<feature type="domain" description="Cytochrome c" evidence="6">
    <location>
        <begin position="859"/>
        <end position="995"/>
    </location>
</feature>
<evidence type="ECO:0000313" key="7">
    <source>
        <dbReference type="EMBL" id="OWK43782.1"/>
    </source>
</evidence>
<evidence type="ECO:0000256" key="2">
    <source>
        <dbReference type="ARBA" id="ARBA00022723"/>
    </source>
</evidence>
<dbReference type="SUPFAM" id="SSF52317">
    <property type="entry name" value="Class I glutamine amidotransferase-like"/>
    <property type="match status" value="1"/>
</dbReference>
<dbReference type="InterPro" id="IPR011989">
    <property type="entry name" value="ARM-like"/>
</dbReference>
<keyword evidence="1 4" id="KW-0349">Heme</keyword>
<sequence length="1239" mass="136175">MMRHTLPVLLGLLAFAPASAWGQGFSPEDAVRRMKLPDGFTARAVATEPMIRQPLSISFDERGRMWVLQYLQYPNPAGLKPVKQDQYLRTVWDRIPEPPPRGPKGADRITICYDPDEHGVYHKSKDFVSGLNLATGFCIGGGGVYVVQPPYLLFYPDKDHDDVPDGDPEVVASGFGMEDTHSYANSLQWGPDGWLYGAHGSTVSAKIKNPARPNDPPLEFQQGVWRYHPKTKEFELFSEGGGNTYGLDFDKNGQVIAGTNYGGFAMLHQVQGAYYVKGFSKHGPLHNPHTYGYFEHVPYKDFKGGHVTCGGVVYQADAYPEQYRDQYIAGNLLSNAIYWHKLEPNGSTFTARHGGDLLVANDTWFRPVDCFLGPDGSVHVADWYDKRAAHLDPIDTWDKTNGRIYKIEYQGTKQPAPFDLRKLTSRELVDLLKHPNKWWRTEARRLLAERQDAATYPDLKSLIENDKGVIALEAIWALYVSGGWTDDYALAHLPDHPNPHARAWFVRLLGDHQAADVSTQIAARLGRMAAEDKSPVVLAQLACTTKRLPTAAAREILTPLLRRADVDADPFVPLLVWWALESKIDSDPAIVSDLVWSADHRDAVLKQLERYVRRTLSDNRPGSEAAFWRLVGTMKEAGVKPAWAALLRGTEAAMDAGTGVSPQELAKLLAWLRSEGAVDSDAALRVLARLGDDIALKEVRARILDEKRPEADRLKWTAVVTRAKGDEFPSLFVDLLAAARTDTMRAGLLTAVAAGNHPKAVDTLFQLYPSWSPAMKSKAVGVLLSRPTWAQALLAAIDAGKFPKTAVSYDQLKTGAGLTEPAVAKLVEKHYGKIGPATPGEKQARISWLGVILGREGPGDAARGKAVFTKNCATCHTLFGEGGKVGPDLTTADRKNRGYMLTQIIDPSGYIRPEFVTYKVDTVDGRALTGIVAETASGAVTLLNVVDNKPVKTVVAQTDIDKMAASPVSLMPEKLLDTMTDAEIRDLFAFLTADVTKTSAPQPAAKPAAGANAAGGKKLKLCLVSGSLEYKSDETLAAFQTYLEANYPVECVRAFRKTDTDLPGLDQLETCDAAIFFTRRLTIDGEQLERVKKYAASGKPVIGIRTASHGFQKWLEMDALVYGGNYKNHYGQNLMCEVKLAETGKDHPVLKGVKPFTTSGGLYKNTGVAKDVTVLLTGTIPEHAEPVAWVREREVNGVKQRVFYTSLGHPDDFKNPNFTRLLVNGLAWATKSEWPAANH</sequence>
<dbReference type="AlphaFoldDB" id="A0A225DQW3"/>
<evidence type="ECO:0000313" key="8">
    <source>
        <dbReference type="Proteomes" id="UP000214646"/>
    </source>
</evidence>
<dbReference type="Gene3D" id="1.25.10.10">
    <property type="entry name" value="Leucine-rich Repeat Variant"/>
    <property type="match status" value="1"/>
</dbReference>
<dbReference type="Pfam" id="PF23500">
    <property type="entry name" value="DUF7133"/>
    <property type="match status" value="1"/>
</dbReference>
<dbReference type="PROSITE" id="PS51007">
    <property type="entry name" value="CYTC"/>
    <property type="match status" value="1"/>
</dbReference>
<dbReference type="Gene3D" id="1.10.760.10">
    <property type="entry name" value="Cytochrome c-like domain"/>
    <property type="match status" value="1"/>
</dbReference>
<feature type="signal peptide" evidence="5">
    <location>
        <begin position="1"/>
        <end position="20"/>
    </location>
</feature>
<evidence type="ECO:0000259" key="6">
    <source>
        <dbReference type="PROSITE" id="PS51007"/>
    </source>
</evidence>
<organism evidence="7 8">
    <name type="scientific">Fimbriiglobus ruber</name>
    <dbReference type="NCBI Taxonomy" id="1908690"/>
    <lineage>
        <taxon>Bacteria</taxon>
        <taxon>Pseudomonadati</taxon>
        <taxon>Planctomycetota</taxon>
        <taxon>Planctomycetia</taxon>
        <taxon>Gemmatales</taxon>
        <taxon>Gemmataceae</taxon>
        <taxon>Fimbriiglobus</taxon>
    </lineage>
</organism>
<proteinExistence type="predicted"/>
<dbReference type="InterPro" id="IPR009056">
    <property type="entry name" value="Cyt_c-like_dom"/>
</dbReference>
<feature type="chain" id="PRO_5012420481" description="Cytochrome c domain-containing protein" evidence="5">
    <location>
        <begin position="21"/>
        <end position="1239"/>
    </location>
</feature>
<dbReference type="Proteomes" id="UP000214646">
    <property type="component" value="Unassembled WGS sequence"/>
</dbReference>
<evidence type="ECO:0000256" key="3">
    <source>
        <dbReference type="ARBA" id="ARBA00023004"/>
    </source>
</evidence>
<dbReference type="InterPro" id="IPR011041">
    <property type="entry name" value="Quinoprot_gluc/sorb_DH_b-prop"/>
</dbReference>
<name>A0A225DQW3_9BACT</name>
<keyword evidence="8" id="KW-1185">Reference proteome</keyword>
<dbReference type="NCBIfam" id="TIGR02603">
    <property type="entry name" value="CxxCH_TIGR02603"/>
    <property type="match status" value="1"/>
</dbReference>
<dbReference type="Gene3D" id="2.120.10.30">
    <property type="entry name" value="TolB, C-terminal domain"/>
    <property type="match status" value="1"/>
</dbReference>
<protein>
    <recommendedName>
        <fullName evidence="6">Cytochrome c domain-containing protein</fullName>
    </recommendedName>
</protein>
<evidence type="ECO:0000256" key="5">
    <source>
        <dbReference type="SAM" id="SignalP"/>
    </source>
</evidence>
<dbReference type="InterPro" id="IPR011042">
    <property type="entry name" value="6-blade_b-propeller_TolB-like"/>
</dbReference>
<dbReference type="SUPFAM" id="SSF46626">
    <property type="entry name" value="Cytochrome c"/>
    <property type="match status" value="1"/>
</dbReference>
<dbReference type="SUPFAM" id="SSF50952">
    <property type="entry name" value="Soluble quinoprotein glucose dehydrogenase"/>
    <property type="match status" value="1"/>
</dbReference>
<comment type="caution">
    <text evidence="7">The sequence shown here is derived from an EMBL/GenBank/DDBJ whole genome shotgun (WGS) entry which is preliminary data.</text>
</comment>
<dbReference type="GO" id="GO:0046872">
    <property type="term" value="F:metal ion binding"/>
    <property type="evidence" value="ECO:0007669"/>
    <property type="project" value="UniProtKB-KW"/>
</dbReference>
<dbReference type="GO" id="GO:0020037">
    <property type="term" value="F:heme binding"/>
    <property type="evidence" value="ECO:0007669"/>
    <property type="project" value="InterPro"/>
</dbReference>
<dbReference type="SUPFAM" id="SSF48371">
    <property type="entry name" value="ARM repeat"/>
    <property type="match status" value="1"/>
</dbReference>
<accession>A0A225DQW3</accession>
<dbReference type="InterPro" id="IPR013427">
    <property type="entry name" value="Haem-bd_dom_put"/>
</dbReference>
<dbReference type="Pfam" id="PF00034">
    <property type="entry name" value="Cytochrom_C"/>
    <property type="match status" value="1"/>
</dbReference>
<dbReference type="RefSeq" id="WP_238602609.1">
    <property type="nucleotide sequence ID" value="NZ_NIDE01000004.1"/>
</dbReference>
<dbReference type="NCBIfam" id="TIGR02604">
    <property type="entry name" value="Piru_Ver_Nterm"/>
    <property type="match status" value="1"/>
</dbReference>
<evidence type="ECO:0000256" key="4">
    <source>
        <dbReference type="PROSITE-ProRule" id="PRU00433"/>
    </source>
</evidence>
<dbReference type="InterPro" id="IPR029062">
    <property type="entry name" value="Class_I_gatase-like"/>
</dbReference>
<keyword evidence="3 4" id="KW-0408">Iron</keyword>
<dbReference type="PANTHER" id="PTHR33546">
    <property type="entry name" value="LARGE, MULTIFUNCTIONAL SECRETED PROTEIN-RELATED"/>
    <property type="match status" value="1"/>
</dbReference>
<keyword evidence="5" id="KW-0732">Signal</keyword>
<dbReference type="GO" id="GO:0009055">
    <property type="term" value="F:electron transfer activity"/>
    <property type="evidence" value="ECO:0007669"/>
    <property type="project" value="InterPro"/>
</dbReference>
<keyword evidence="2 4" id="KW-0479">Metal-binding</keyword>